<sequence length="102" mass="11999">MEQRLMQGTEGDILYVKINEDRVEVYTDISKDRSIRKQIILNTPNEEMLRLYSNNKETATQMSRMLTSYEADNKNINGIVLLPIWISLKSWKTVRKFIVFGL</sequence>
<protein>
    <submittedName>
        <fullName evidence="1">Uncharacterized protein</fullName>
    </submittedName>
</protein>
<gene>
    <name evidence="1" type="ORF">EVA_12182</name>
</gene>
<reference evidence="1" key="1">
    <citation type="journal article" date="2012" name="PLoS ONE">
        <title>Gene sets for utilization of primary and secondary nutrition supplies in the distal gut of endangered iberian lynx.</title>
        <authorList>
            <person name="Alcaide M."/>
            <person name="Messina E."/>
            <person name="Richter M."/>
            <person name="Bargiela R."/>
            <person name="Peplies J."/>
            <person name="Huws S.A."/>
            <person name="Newbold C.J."/>
            <person name="Golyshin P.N."/>
            <person name="Simon M.A."/>
            <person name="Lopez G."/>
            <person name="Yakimov M.M."/>
            <person name="Ferrer M."/>
        </authorList>
    </citation>
    <scope>NUCLEOTIDE SEQUENCE</scope>
</reference>
<dbReference type="EMBL" id="AMCI01003684">
    <property type="protein sequence ID" value="EJW99709.1"/>
    <property type="molecule type" value="Genomic_DNA"/>
</dbReference>
<name>J9GJE8_9ZZZZ</name>
<organism evidence="1">
    <name type="scientific">gut metagenome</name>
    <dbReference type="NCBI Taxonomy" id="749906"/>
    <lineage>
        <taxon>unclassified sequences</taxon>
        <taxon>metagenomes</taxon>
        <taxon>organismal metagenomes</taxon>
    </lineage>
</organism>
<evidence type="ECO:0000313" key="1">
    <source>
        <dbReference type="EMBL" id="EJW99709.1"/>
    </source>
</evidence>
<proteinExistence type="predicted"/>
<comment type="caution">
    <text evidence="1">The sequence shown here is derived from an EMBL/GenBank/DDBJ whole genome shotgun (WGS) entry which is preliminary data.</text>
</comment>
<accession>J9GJE8</accession>
<dbReference type="AlphaFoldDB" id="J9GJE8"/>